<dbReference type="SMART" id="SM00331">
    <property type="entry name" value="PP2C_SIG"/>
    <property type="match status" value="1"/>
</dbReference>
<proteinExistence type="predicted"/>
<feature type="domain" description="PPM-type phosphatase" evidence="2">
    <location>
        <begin position="169"/>
        <end position="381"/>
    </location>
</feature>
<gene>
    <name evidence="3" type="ORF">SAMN05216215_101338</name>
</gene>
<dbReference type="InterPro" id="IPR001932">
    <property type="entry name" value="PPM-type_phosphatase-like_dom"/>
</dbReference>
<dbReference type="GO" id="GO:0016791">
    <property type="term" value="F:phosphatase activity"/>
    <property type="evidence" value="ECO:0007669"/>
    <property type="project" value="TreeGrafter"/>
</dbReference>
<sequence length="398" mass="43081">MTEPARLALVDRALKEAPAHELAEVLDEVLRKHYFAISSEIYLIDLRLALLEPVLASTAPGVPLVGTPAGRAYRDQVPVREAAGGGVVLNLPMAVRGDRIGVLNVRLPELPDATGTDELVALAGTAAHAITLAEVATDRYRRARRPERVTLAAEMQWQLLPVRAVDGKSYRLAGQLEPAYAVRGDNFDWSQEAETLTVAVTNGMGEGVTASMLTTLAITALRNARRSGADLVEQAALADQAVWSHHTGAEYVATLLIQLDLQSGSVLAIDAGSPRIWRVRQDGVTPISLEAQLPLGMFDGTEYVAQEFELEAGDRLFILTDGIYGAVLADRNYTMTSLRRALQSSRLLPPAEAVRALMSDLRAFLRDQELDDDAVAVCLDWLGPHRVAEELVLPPSTS</sequence>
<reference evidence="4" key="1">
    <citation type="submission" date="2016-10" db="EMBL/GenBank/DDBJ databases">
        <authorList>
            <person name="Varghese N."/>
            <person name="Submissions S."/>
        </authorList>
    </citation>
    <scope>NUCLEOTIDE SEQUENCE [LARGE SCALE GENOMIC DNA]</scope>
    <source>
        <strain evidence="4">CGMCC 4.3530</strain>
    </source>
</reference>
<dbReference type="PANTHER" id="PTHR43156">
    <property type="entry name" value="STAGE II SPORULATION PROTEIN E-RELATED"/>
    <property type="match status" value="1"/>
</dbReference>
<protein>
    <submittedName>
        <fullName evidence="3">Serine phosphatase RsbU, regulator of sigma subunit</fullName>
    </submittedName>
</protein>
<dbReference type="Pfam" id="PF07228">
    <property type="entry name" value="SpoIIE"/>
    <property type="match status" value="1"/>
</dbReference>
<name>A0A1H3DB54_9PSEU</name>
<evidence type="ECO:0000256" key="1">
    <source>
        <dbReference type="ARBA" id="ARBA00022801"/>
    </source>
</evidence>
<dbReference type="RefSeq" id="WP_218157332.1">
    <property type="nucleotide sequence ID" value="NZ_FNOK01000013.1"/>
</dbReference>
<evidence type="ECO:0000259" key="2">
    <source>
        <dbReference type="SMART" id="SM00331"/>
    </source>
</evidence>
<dbReference type="Gene3D" id="3.60.40.10">
    <property type="entry name" value="PPM-type phosphatase domain"/>
    <property type="match status" value="1"/>
</dbReference>
<dbReference type="PANTHER" id="PTHR43156:SF2">
    <property type="entry name" value="STAGE II SPORULATION PROTEIN E"/>
    <property type="match status" value="1"/>
</dbReference>
<dbReference type="EMBL" id="FNOK01000013">
    <property type="protein sequence ID" value="SDX63635.1"/>
    <property type="molecule type" value="Genomic_DNA"/>
</dbReference>
<dbReference type="STRING" id="418495.SAMN05216215_101338"/>
<keyword evidence="1" id="KW-0378">Hydrolase</keyword>
<dbReference type="Proteomes" id="UP000199529">
    <property type="component" value="Unassembled WGS sequence"/>
</dbReference>
<organism evidence="3 4">
    <name type="scientific">Saccharopolyspora shandongensis</name>
    <dbReference type="NCBI Taxonomy" id="418495"/>
    <lineage>
        <taxon>Bacteria</taxon>
        <taxon>Bacillati</taxon>
        <taxon>Actinomycetota</taxon>
        <taxon>Actinomycetes</taxon>
        <taxon>Pseudonocardiales</taxon>
        <taxon>Pseudonocardiaceae</taxon>
        <taxon>Saccharopolyspora</taxon>
    </lineage>
</organism>
<accession>A0A1H3DB54</accession>
<dbReference type="InterPro" id="IPR036457">
    <property type="entry name" value="PPM-type-like_dom_sf"/>
</dbReference>
<dbReference type="SUPFAM" id="SSF81606">
    <property type="entry name" value="PP2C-like"/>
    <property type="match status" value="1"/>
</dbReference>
<dbReference type="InterPro" id="IPR052016">
    <property type="entry name" value="Bact_Sigma-Reg"/>
</dbReference>
<keyword evidence="4" id="KW-1185">Reference proteome</keyword>
<evidence type="ECO:0000313" key="4">
    <source>
        <dbReference type="Proteomes" id="UP000199529"/>
    </source>
</evidence>
<dbReference type="AlphaFoldDB" id="A0A1H3DB54"/>
<evidence type="ECO:0000313" key="3">
    <source>
        <dbReference type="EMBL" id="SDX63635.1"/>
    </source>
</evidence>